<organism evidence="1 2">
    <name type="scientific">Actinopolyspora xinjiangensis</name>
    <dbReference type="NCBI Taxonomy" id="405564"/>
    <lineage>
        <taxon>Bacteria</taxon>
        <taxon>Bacillati</taxon>
        <taxon>Actinomycetota</taxon>
        <taxon>Actinomycetes</taxon>
        <taxon>Actinopolysporales</taxon>
        <taxon>Actinopolysporaceae</taxon>
        <taxon>Actinopolyspora</taxon>
    </lineage>
</organism>
<evidence type="ECO:0000313" key="1">
    <source>
        <dbReference type="EMBL" id="SDP61191.1"/>
    </source>
</evidence>
<keyword evidence="2" id="KW-1185">Reference proteome</keyword>
<dbReference type="AlphaFoldDB" id="A0A1H0U4X5"/>
<evidence type="ECO:0000313" key="2">
    <source>
        <dbReference type="Proteomes" id="UP000199497"/>
    </source>
</evidence>
<gene>
    <name evidence="1" type="ORF">SAMN04487905_10650</name>
</gene>
<proteinExistence type="predicted"/>
<accession>A0A1H0U4X5</accession>
<name>A0A1H0U4X5_9ACTN</name>
<dbReference type="RefSeq" id="WP_092601193.1">
    <property type="nucleotide sequence ID" value="NZ_FNJR01000006.1"/>
</dbReference>
<protein>
    <submittedName>
        <fullName evidence="1">Uncharacterized protein</fullName>
    </submittedName>
</protein>
<dbReference type="EMBL" id="FNJR01000006">
    <property type="protein sequence ID" value="SDP61191.1"/>
    <property type="molecule type" value="Genomic_DNA"/>
</dbReference>
<dbReference type="Proteomes" id="UP000199497">
    <property type="component" value="Unassembled WGS sequence"/>
</dbReference>
<dbReference type="STRING" id="405564.SAMN04487905_10650"/>
<sequence length="69" mass="7824">MRIRLDQVTGTDRLVLYSPTGTPHEYSVLSLDTTLPRWHVLRVQRDGHHAYIAGPPDIAITVSRKESTQ</sequence>
<reference evidence="2" key="1">
    <citation type="submission" date="2016-10" db="EMBL/GenBank/DDBJ databases">
        <authorList>
            <person name="Varghese N."/>
            <person name="Submissions S."/>
        </authorList>
    </citation>
    <scope>NUCLEOTIDE SEQUENCE [LARGE SCALE GENOMIC DNA]</scope>
    <source>
        <strain evidence="2">DSM 46732</strain>
    </source>
</reference>